<dbReference type="EMBL" id="LAZR01046021">
    <property type="protein sequence ID" value="KKK97505.1"/>
    <property type="molecule type" value="Genomic_DNA"/>
</dbReference>
<reference evidence="1" key="1">
    <citation type="journal article" date="2015" name="Nature">
        <title>Complex archaea that bridge the gap between prokaryotes and eukaryotes.</title>
        <authorList>
            <person name="Spang A."/>
            <person name="Saw J.H."/>
            <person name="Jorgensen S.L."/>
            <person name="Zaremba-Niedzwiedzka K."/>
            <person name="Martijn J."/>
            <person name="Lind A.E."/>
            <person name="van Eijk R."/>
            <person name="Schleper C."/>
            <person name="Guy L."/>
            <person name="Ettema T.J."/>
        </authorList>
    </citation>
    <scope>NUCLEOTIDE SEQUENCE</scope>
</reference>
<name>A0A0F9AGT9_9ZZZZ</name>
<sequence>IQSVLYAVGFMLCFSLEECGWRDTDEFVSDIGVQDWWFGYEKGSQLWVKSDKNILVILEKIFKPEASASEQSIEGTDRE</sequence>
<proteinExistence type="predicted"/>
<protein>
    <submittedName>
        <fullName evidence="1">Uncharacterized protein</fullName>
    </submittedName>
</protein>
<dbReference type="AlphaFoldDB" id="A0A0F9AGT9"/>
<feature type="non-terminal residue" evidence="1">
    <location>
        <position position="1"/>
    </location>
</feature>
<comment type="caution">
    <text evidence="1">The sequence shown here is derived from an EMBL/GenBank/DDBJ whole genome shotgun (WGS) entry which is preliminary data.</text>
</comment>
<organism evidence="1">
    <name type="scientific">marine sediment metagenome</name>
    <dbReference type="NCBI Taxonomy" id="412755"/>
    <lineage>
        <taxon>unclassified sequences</taxon>
        <taxon>metagenomes</taxon>
        <taxon>ecological metagenomes</taxon>
    </lineage>
</organism>
<evidence type="ECO:0000313" key="1">
    <source>
        <dbReference type="EMBL" id="KKK97505.1"/>
    </source>
</evidence>
<gene>
    <name evidence="1" type="ORF">LCGC14_2652070</name>
</gene>
<accession>A0A0F9AGT9</accession>